<proteinExistence type="predicted"/>
<reference evidence="1" key="2">
    <citation type="journal article" date="2021" name="PeerJ">
        <title>Extensive microbial diversity within the chicken gut microbiome revealed by metagenomics and culture.</title>
        <authorList>
            <person name="Gilroy R."/>
            <person name="Ravi A."/>
            <person name="Getino M."/>
            <person name="Pursley I."/>
            <person name="Horton D.L."/>
            <person name="Alikhan N.F."/>
            <person name="Baker D."/>
            <person name="Gharbi K."/>
            <person name="Hall N."/>
            <person name="Watson M."/>
            <person name="Adriaenssens E.M."/>
            <person name="Foster-Nyarko E."/>
            <person name="Jarju S."/>
            <person name="Secka A."/>
            <person name="Antonio M."/>
            <person name="Oren A."/>
            <person name="Chaudhuri R.R."/>
            <person name="La Ragione R."/>
            <person name="Hildebrand F."/>
            <person name="Pallen M.J."/>
        </authorList>
    </citation>
    <scope>NUCLEOTIDE SEQUENCE</scope>
    <source>
        <strain evidence="1">6276</strain>
    </source>
</reference>
<reference evidence="1" key="1">
    <citation type="submission" date="2020-10" db="EMBL/GenBank/DDBJ databases">
        <authorList>
            <person name="Gilroy R."/>
        </authorList>
    </citation>
    <scope>NUCLEOTIDE SEQUENCE</scope>
    <source>
        <strain evidence="1">6276</strain>
    </source>
</reference>
<protein>
    <submittedName>
        <fullName evidence="1">Uncharacterized protein</fullName>
    </submittedName>
</protein>
<dbReference type="AlphaFoldDB" id="A0A9D1EZM8"/>
<accession>A0A9D1EZM8</accession>
<dbReference type="EMBL" id="DVIU01000182">
    <property type="protein sequence ID" value="HIS36773.1"/>
    <property type="molecule type" value="Genomic_DNA"/>
</dbReference>
<organism evidence="1 2">
    <name type="scientific">Candidatus Scatousia excrementigallinarum</name>
    <dbReference type="NCBI Taxonomy" id="2840935"/>
    <lineage>
        <taxon>Bacteria</taxon>
        <taxon>Candidatus Scatousia</taxon>
    </lineage>
</organism>
<name>A0A9D1EZM8_9BACT</name>
<sequence length="217" mass="24985">MQVQRVNSNQPNFQALKMTNVTKKVRNDIRNINIYSLDCRDREFVDRMYNVAKSQAFPEDSRLLGGNTVREVFDSALKKARSLSQWAYDRVFLAVEDGNKITGIMEILGKGDQRVKGLAVWNNDHLTRKSLVLTAMKDTERLSDFALMLPSEKSAESVKDYYRKMKFYTPKDDKQLMIECGKLKSAVQTNEKLMDAKITHHRSTKSVDLAKILKLDE</sequence>
<dbReference type="Proteomes" id="UP000823928">
    <property type="component" value="Unassembled WGS sequence"/>
</dbReference>
<evidence type="ECO:0000313" key="2">
    <source>
        <dbReference type="Proteomes" id="UP000823928"/>
    </source>
</evidence>
<evidence type="ECO:0000313" key="1">
    <source>
        <dbReference type="EMBL" id="HIS36773.1"/>
    </source>
</evidence>
<comment type="caution">
    <text evidence="1">The sequence shown here is derived from an EMBL/GenBank/DDBJ whole genome shotgun (WGS) entry which is preliminary data.</text>
</comment>
<gene>
    <name evidence="1" type="ORF">IAC10_09130</name>
</gene>